<dbReference type="GO" id="GO:0030267">
    <property type="term" value="F:glyoxylate reductase (NADPH) activity"/>
    <property type="evidence" value="ECO:0007669"/>
    <property type="project" value="TreeGrafter"/>
</dbReference>
<evidence type="ECO:0000313" key="7">
    <source>
        <dbReference type="Proteomes" id="UP000199766"/>
    </source>
</evidence>
<evidence type="ECO:0000259" key="4">
    <source>
        <dbReference type="Pfam" id="PF00389"/>
    </source>
</evidence>
<sequence length="337" mass="36540">MMPKIVVTQPIHEAVLARLRSAGDVVMNQGPEPWSEEELYLHLKDADAMMAFMPDRVNRRTLLNAPRLKTIACALKGYDNFDLMACEQAGVSVSFVPDLLTEPTAELAIGLAIAAARHVLAGDTRVRRGYAGWRPQLYGIGLHGSVVSVVGLGAVGRAIVDRLCGFGCAQLLGVDPHGDDERLTMVSLGEALSQSDYVILAVPLLDVTRHLVNDTMLEGVRRGQILVNIGRGSVVDEAAVARALKDERLGAYAADVYEMEDWLLADRPRQIHPELLQHPSTVFTPHIGSAVKKVRRAIELQAAENLLVALNGNEPLAHYEASHRAAHVAASHCSVQP</sequence>
<dbReference type="OrthoDB" id="9805416at2"/>
<dbReference type="AlphaFoldDB" id="A0A1H9RL81"/>
<dbReference type="STRING" id="180197.SAMN02982919_02909"/>
<evidence type="ECO:0000256" key="3">
    <source>
        <dbReference type="RuleBase" id="RU003719"/>
    </source>
</evidence>
<dbReference type="PANTHER" id="PTHR10996">
    <property type="entry name" value="2-HYDROXYACID DEHYDROGENASE-RELATED"/>
    <property type="match status" value="1"/>
</dbReference>
<dbReference type="PANTHER" id="PTHR10996:SF257">
    <property type="entry name" value="GLYOXYLATE REDUCTASE 1"/>
    <property type="match status" value="1"/>
</dbReference>
<evidence type="ECO:0000259" key="5">
    <source>
        <dbReference type="Pfam" id="PF02826"/>
    </source>
</evidence>
<reference evidence="6 7" key="1">
    <citation type="submission" date="2016-10" db="EMBL/GenBank/DDBJ databases">
        <authorList>
            <person name="de Groot N.N."/>
        </authorList>
    </citation>
    <scope>NUCLEOTIDE SEQUENCE [LARGE SCALE GENOMIC DNA]</scope>
    <source>
        <strain evidence="6 7">ATCC 35958</strain>
    </source>
</reference>
<name>A0A1H9RL81_9BURK</name>
<dbReference type="GO" id="GO:0005829">
    <property type="term" value="C:cytosol"/>
    <property type="evidence" value="ECO:0007669"/>
    <property type="project" value="TreeGrafter"/>
</dbReference>
<dbReference type="Proteomes" id="UP000199766">
    <property type="component" value="Unassembled WGS sequence"/>
</dbReference>
<dbReference type="SUPFAM" id="SSF52283">
    <property type="entry name" value="Formate/glycerate dehydrogenase catalytic domain-like"/>
    <property type="match status" value="1"/>
</dbReference>
<proteinExistence type="inferred from homology"/>
<dbReference type="InterPro" id="IPR029753">
    <property type="entry name" value="D-isomer_DH_CS"/>
</dbReference>
<gene>
    <name evidence="6" type="ORF">SAMN02982919_02909</name>
</gene>
<dbReference type="InterPro" id="IPR036291">
    <property type="entry name" value="NAD(P)-bd_dom_sf"/>
</dbReference>
<dbReference type="RefSeq" id="WP_091458863.1">
    <property type="nucleotide sequence ID" value="NZ_FOGD01000013.1"/>
</dbReference>
<feature type="domain" description="D-isomer specific 2-hydroxyacid dehydrogenase catalytic" evidence="4">
    <location>
        <begin position="5"/>
        <end position="315"/>
    </location>
</feature>
<evidence type="ECO:0000256" key="2">
    <source>
        <dbReference type="ARBA" id="ARBA00023002"/>
    </source>
</evidence>
<accession>A0A1H9RL81</accession>
<evidence type="ECO:0000313" key="6">
    <source>
        <dbReference type="EMBL" id="SER73338.1"/>
    </source>
</evidence>
<feature type="domain" description="D-isomer specific 2-hydroxyacid dehydrogenase NAD-binding" evidence="5">
    <location>
        <begin position="109"/>
        <end position="288"/>
    </location>
</feature>
<comment type="similarity">
    <text evidence="1 3">Belongs to the D-isomer specific 2-hydroxyacid dehydrogenase family.</text>
</comment>
<keyword evidence="7" id="KW-1185">Reference proteome</keyword>
<dbReference type="EMBL" id="FOGD01000013">
    <property type="protein sequence ID" value="SER73338.1"/>
    <property type="molecule type" value="Genomic_DNA"/>
</dbReference>
<dbReference type="CDD" id="cd12157">
    <property type="entry name" value="PTDH"/>
    <property type="match status" value="1"/>
</dbReference>
<dbReference type="SUPFAM" id="SSF51735">
    <property type="entry name" value="NAD(P)-binding Rossmann-fold domains"/>
    <property type="match status" value="1"/>
</dbReference>
<dbReference type="GO" id="GO:0008465">
    <property type="term" value="F:hydroxypyruvate reductase (NADH) activity"/>
    <property type="evidence" value="ECO:0007669"/>
    <property type="project" value="TreeGrafter"/>
</dbReference>
<dbReference type="InterPro" id="IPR006140">
    <property type="entry name" value="D-isomer_DH_NAD-bd"/>
</dbReference>
<protein>
    <submittedName>
        <fullName evidence="6">Phosphonate dehydrogenase</fullName>
    </submittedName>
</protein>
<dbReference type="PROSITE" id="PS00671">
    <property type="entry name" value="D_2_HYDROXYACID_DH_3"/>
    <property type="match status" value="1"/>
</dbReference>
<organism evidence="6 7">
    <name type="scientific">Giesbergeria anulus</name>
    <dbReference type="NCBI Taxonomy" id="180197"/>
    <lineage>
        <taxon>Bacteria</taxon>
        <taxon>Pseudomonadati</taxon>
        <taxon>Pseudomonadota</taxon>
        <taxon>Betaproteobacteria</taxon>
        <taxon>Burkholderiales</taxon>
        <taxon>Comamonadaceae</taxon>
        <taxon>Giesbergeria</taxon>
    </lineage>
</organism>
<dbReference type="GO" id="GO:0051287">
    <property type="term" value="F:NAD binding"/>
    <property type="evidence" value="ECO:0007669"/>
    <property type="project" value="InterPro"/>
</dbReference>
<evidence type="ECO:0000256" key="1">
    <source>
        <dbReference type="ARBA" id="ARBA00005854"/>
    </source>
</evidence>
<dbReference type="Gene3D" id="3.40.50.720">
    <property type="entry name" value="NAD(P)-binding Rossmann-like Domain"/>
    <property type="match status" value="2"/>
</dbReference>
<dbReference type="InterPro" id="IPR006139">
    <property type="entry name" value="D-isomer_2_OHA_DH_cat_dom"/>
</dbReference>
<keyword evidence="2 3" id="KW-0560">Oxidoreductase</keyword>
<dbReference type="InterPro" id="IPR050223">
    <property type="entry name" value="D-isomer_2-hydroxyacid_DH"/>
</dbReference>
<dbReference type="Pfam" id="PF00389">
    <property type="entry name" value="2-Hacid_dh"/>
    <property type="match status" value="1"/>
</dbReference>
<dbReference type="Pfam" id="PF02826">
    <property type="entry name" value="2-Hacid_dh_C"/>
    <property type="match status" value="1"/>
</dbReference>